<feature type="domain" description="Response regulatory" evidence="2">
    <location>
        <begin position="2"/>
        <end position="73"/>
    </location>
</feature>
<sequence length="73" mass="7987">MQLPLVEDEDMAARKLAKTLFSVEPTATVVAITGSIQETVDWLRTYGSAHLGSPDLILMDHELADGQSVQIFD</sequence>
<dbReference type="SUPFAM" id="SSF52172">
    <property type="entry name" value="CheY-like"/>
    <property type="match status" value="1"/>
</dbReference>
<evidence type="ECO:0000259" key="2">
    <source>
        <dbReference type="PROSITE" id="PS50110"/>
    </source>
</evidence>
<dbReference type="InterPro" id="IPR001789">
    <property type="entry name" value="Sig_transdc_resp-reg_receiver"/>
</dbReference>
<evidence type="ECO:0000256" key="1">
    <source>
        <dbReference type="PROSITE-ProRule" id="PRU00169"/>
    </source>
</evidence>
<dbReference type="Gene3D" id="3.40.50.2300">
    <property type="match status" value="1"/>
</dbReference>
<dbReference type="EMBL" id="JAFMYW010000051">
    <property type="protein sequence ID" value="MBO0953351.1"/>
    <property type="molecule type" value="Genomic_DNA"/>
</dbReference>
<dbReference type="RefSeq" id="WP_207333303.1">
    <property type="nucleotide sequence ID" value="NZ_JAFMYW010000051.1"/>
</dbReference>
<dbReference type="Proteomes" id="UP000664628">
    <property type="component" value="Unassembled WGS sequence"/>
</dbReference>
<accession>A0ABS3JTL2</accession>
<keyword evidence="4" id="KW-1185">Reference proteome</keyword>
<evidence type="ECO:0000313" key="4">
    <source>
        <dbReference type="Proteomes" id="UP000664628"/>
    </source>
</evidence>
<reference evidence="3 4" key="1">
    <citation type="submission" date="2021-03" db="EMBL/GenBank/DDBJ databases">
        <title>Fibrella sp. HMF5405 genome sequencing and assembly.</title>
        <authorList>
            <person name="Kang H."/>
            <person name="Kim H."/>
            <person name="Bae S."/>
            <person name="Joh K."/>
        </authorList>
    </citation>
    <scope>NUCLEOTIDE SEQUENCE [LARGE SCALE GENOMIC DNA]</scope>
    <source>
        <strain evidence="3 4">HMF5405</strain>
    </source>
</reference>
<dbReference type="InterPro" id="IPR011006">
    <property type="entry name" value="CheY-like_superfamily"/>
</dbReference>
<gene>
    <name evidence="3" type="ORF">J2I46_32590</name>
</gene>
<protein>
    <recommendedName>
        <fullName evidence="2">Response regulatory domain-containing protein</fullName>
    </recommendedName>
</protein>
<feature type="modified residue" description="4-aspartylphosphate" evidence="1">
    <location>
        <position position="60"/>
    </location>
</feature>
<dbReference type="PROSITE" id="PS50110">
    <property type="entry name" value="RESPONSE_REGULATORY"/>
    <property type="match status" value="1"/>
</dbReference>
<name>A0ABS3JTL2_9BACT</name>
<comment type="caution">
    <text evidence="3">The sequence shown here is derived from an EMBL/GenBank/DDBJ whole genome shotgun (WGS) entry which is preliminary data.</text>
</comment>
<organism evidence="3 4">
    <name type="scientific">Fibrella forsythiae</name>
    <dbReference type="NCBI Taxonomy" id="2817061"/>
    <lineage>
        <taxon>Bacteria</taxon>
        <taxon>Pseudomonadati</taxon>
        <taxon>Bacteroidota</taxon>
        <taxon>Cytophagia</taxon>
        <taxon>Cytophagales</taxon>
        <taxon>Spirosomataceae</taxon>
        <taxon>Fibrella</taxon>
    </lineage>
</organism>
<evidence type="ECO:0000313" key="3">
    <source>
        <dbReference type="EMBL" id="MBO0953351.1"/>
    </source>
</evidence>
<proteinExistence type="predicted"/>
<keyword evidence="1" id="KW-0597">Phosphoprotein</keyword>